<evidence type="ECO:0000313" key="3">
    <source>
        <dbReference type="Proteomes" id="UP000034071"/>
    </source>
</evidence>
<dbReference type="KEGG" id="kge:TQ33_0762"/>
<dbReference type="AlphaFoldDB" id="A0A0F6RC53"/>
<dbReference type="EMBL" id="CP010975">
    <property type="protein sequence ID" value="AKE51736.1"/>
    <property type="molecule type" value="Genomic_DNA"/>
</dbReference>
<organism evidence="2 3">
    <name type="scientific">Kangiella geojedonensis</name>
    <dbReference type="NCBI Taxonomy" id="914150"/>
    <lineage>
        <taxon>Bacteria</taxon>
        <taxon>Pseudomonadati</taxon>
        <taxon>Pseudomonadota</taxon>
        <taxon>Gammaproteobacteria</taxon>
        <taxon>Kangiellales</taxon>
        <taxon>Kangiellaceae</taxon>
        <taxon>Kangiella</taxon>
    </lineage>
</organism>
<sequence length="233" mass="27049">MKKSLLLIATLFCTTNLQAIEQQWTNVKLQYNDYSYDGKSKALVGSYEFIDNFYVMADYLEHESRYDLLRYDQPSDTTIPVHITREYDSYGLGIGAYYYITDSININVEFERSKRDNYEFYVEADEGYYLNPCPNYPTYTACNTITSQQGKNDAKLYDSSLTINSSWAITESLVLSAGLLKRRDRDEGSWNTPFYRELGLSYFITPELGLEYIRVEGNGSDFHADRFSLVYAF</sequence>
<name>A0A0F6RC53_9GAMM</name>
<protein>
    <recommendedName>
        <fullName evidence="4">Outer membrane protein beta-barrel domain-containing protein</fullName>
    </recommendedName>
</protein>
<keyword evidence="1" id="KW-0732">Signal</keyword>
<evidence type="ECO:0000256" key="1">
    <source>
        <dbReference type="SAM" id="SignalP"/>
    </source>
</evidence>
<feature type="chain" id="PRO_5002508922" description="Outer membrane protein beta-barrel domain-containing protein" evidence="1">
    <location>
        <begin position="20"/>
        <end position="233"/>
    </location>
</feature>
<dbReference type="Proteomes" id="UP000034071">
    <property type="component" value="Chromosome"/>
</dbReference>
<feature type="signal peptide" evidence="1">
    <location>
        <begin position="1"/>
        <end position="19"/>
    </location>
</feature>
<keyword evidence="3" id="KW-1185">Reference proteome</keyword>
<evidence type="ECO:0000313" key="2">
    <source>
        <dbReference type="EMBL" id="AKE51736.1"/>
    </source>
</evidence>
<dbReference type="RefSeq" id="WP_046560888.1">
    <property type="nucleotide sequence ID" value="NZ_CP010975.1"/>
</dbReference>
<proteinExistence type="predicted"/>
<dbReference type="HOGENOM" id="CLU_1188699_0_0_6"/>
<reference evidence="2 3" key="1">
    <citation type="submission" date="2015-02" db="EMBL/GenBank/DDBJ databases">
        <title>Complete genome sequence of Kangiella geojedonensis strain YCS-5T.</title>
        <authorList>
            <person name="Kim K.M."/>
        </authorList>
    </citation>
    <scope>NUCLEOTIDE SEQUENCE [LARGE SCALE GENOMIC DNA]</scope>
    <source>
        <strain evidence="2 3">YCS-5</strain>
    </source>
</reference>
<accession>A0A0F6RC53</accession>
<evidence type="ECO:0008006" key="4">
    <source>
        <dbReference type="Google" id="ProtNLM"/>
    </source>
</evidence>
<dbReference type="OrthoDB" id="947434at2"/>
<gene>
    <name evidence="2" type="ORF">TQ33_0762</name>
</gene>